<name>A0A941F303_9BACT</name>
<protein>
    <submittedName>
        <fullName evidence="1">Uncharacterized protein</fullName>
    </submittedName>
</protein>
<accession>A0A941F303</accession>
<sequence length="184" mass="20579">MIKITIPSKYIKRSILNATDETIPALVEYAAQMTNVYGILPKSKGGISTSELIDDAEVDFDIDHLRLLSQVPGAMVVGFKAKAYFKVADMNTFVPDYLPNAIKAALLDENGVEIEPAKLKTWNEWVLPNYKIDAIEEDVNGTIKTFYWFLNFAGTGYSLPSDIVLRLFDESSIELLNEKPLLNV</sequence>
<dbReference type="EMBL" id="JAGTAR010000002">
    <property type="protein sequence ID" value="MBR8534425.1"/>
    <property type="molecule type" value="Genomic_DNA"/>
</dbReference>
<dbReference type="Proteomes" id="UP000679220">
    <property type="component" value="Unassembled WGS sequence"/>
</dbReference>
<evidence type="ECO:0000313" key="2">
    <source>
        <dbReference type="Proteomes" id="UP000679220"/>
    </source>
</evidence>
<reference evidence="1" key="2">
    <citation type="submission" date="2021-04" db="EMBL/GenBank/DDBJ databases">
        <authorList>
            <person name="Zhang T."/>
            <person name="Zhang Y."/>
            <person name="Lu D."/>
            <person name="Zuo D."/>
            <person name="Du Z."/>
        </authorList>
    </citation>
    <scope>NUCLEOTIDE SEQUENCE</scope>
    <source>
        <strain evidence="1">JR1</strain>
    </source>
</reference>
<organism evidence="1 2">
    <name type="scientific">Carboxylicivirga sediminis</name>
    <dbReference type="NCBI Taxonomy" id="2006564"/>
    <lineage>
        <taxon>Bacteria</taxon>
        <taxon>Pseudomonadati</taxon>
        <taxon>Bacteroidota</taxon>
        <taxon>Bacteroidia</taxon>
        <taxon>Marinilabiliales</taxon>
        <taxon>Marinilabiliaceae</taxon>
        <taxon>Carboxylicivirga</taxon>
    </lineage>
</organism>
<proteinExistence type="predicted"/>
<comment type="caution">
    <text evidence="1">The sequence shown here is derived from an EMBL/GenBank/DDBJ whole genome shotgun (WGS) entry which is preliminary data.</text>
</comment>
<evidence type="ECO:0000313" key="1">
    <source>
        <dbReference type="EMBL" id="MBR8534425.1"/>
    </source>
</evidence>
<keyword evidence="2" id="KW-1185">Reference proteome</keyword>
<dbReference type="AlphaFoldDB" id="A0A941F303"/>
<reference evidence="1" key="1">
    <citation type="journal article" date="2018" name="Int. J. Syst. Evol. Microbiol.">
        <title>Carboxylicivirga sediminis sp. nov., isolated from coastal sediment.</title>
        <authorList>
            <person name="Wang F.Q."/>
            <person name="Ren L.H."/>
            <person name="Zou R.J."/>
            <person name="Sun Y.Z."/>
            <person name="Liu X.J."/>
            <person name="Jiang F."/>
            <person name="Liu L.J."/>
        </authorList>
    </citation>
    <scope>NUCLEOTIDE SEQUENCE</scope>
    <source>
        <strain evidence="1">JR1</strain>
    </source>
</reference>
<dbReference type="RefSeq" id="WP_212188329.1">
    <property type="nucleotide sequence ID" value="NZ_JAGTAR010000002.1"/>
</dbReference>
<gene>
    <name evidence="1" type="ORF">KDU71_02550</name>
</gene>